<dbReference type="Proteomes" id="UP000265703">
    <property type="component" value="Unassembled WGS sequence"/>
</dbReference>
<reference evidence="2 3" key="1">
    <citation type="submission" date="2018-06" db="EMBL/GenBank/DDBJ databases">
        <title>Comparative genomics reveals the genomic features of Rhizophagus irregularis, R. cerebriforme, R. diaphanum and Gigaspora rosea, and their symbiotic lifestyle signature.</title>
        <authorList>
            <person name="Morin E."/>
            <person name="San Clemente H."/>
            <person name="Chen E.C.H."/>
            <person name="De La Providencia I."/>
            <person name="Hainaut M."/>
            <person name="Kuo A."/>
            <person name="Kohler A."/>
            <person name="Murat C."/>
            <person name="Tang N."/>
            <person name="Roy S."/>
            <person name="Loubradou J."/>
            <person name="Henrissat B."/>
            <person name="Grigoriev I.V."/>
            <person name="Corradi N."/>
            <person name="Roux C."/>
            <person name="Martin F.M."/>
        </authorList>
    </citation>
    <scope>NUCLEOTIDE SEQUENCE [LARGE SCALE GENOMIC DNA]</scope>
    <source>
        <strain evidence="2 3">DAOM 227022</strain>
    </source>
</reference>
<dbReference type="AlphaFoldDB" id="A0A397SMY8"/>
<protein>
    <submittedName>
        <fullName evidence="2">Uncharacterized protein</fullName>
    </submittedName>
</protein>
<feature type="transmembrane region" description="Helical" evidence="1">
    <location>
        <begin position="70"/>
        <end position="89"/>
    </location>
</feature>
<evidence type="ECO:0000313" key="2">
    <source>
        <dbReference type="EMBL" id="RIA83974.1"/>
    </source>
</evidence>
<evidence type="ECO:0000313" key="3">
    <source>
        <dbReference type="Proteomes" id="UP000265703"/>
    </source>
</evidence>
<gene>
    <name evidence="2" type="ORF">C1645_785176</name>
</gene>
<proteinExistence type="predicted"/>
<organism evidence="2 3">
    <name type="scientific">Glomus cerebriforme</name>
    <dbReference type="NCBI Taxonomy" id="658196"/>
    <lineage>
        <taxon>Eukaryota</taxon>
        <taxon>Fungi</taxon>
        <taxon>Fungi incertae sedis</taxon>
        <taxon>Mucoromycota</taxon>
        <taxon>Glomeromycotina</taxon>
        <taxon>Glomeromycetes</taxon>
        <taxon>Glomerales</taxon>
        <taxon>Glomeraceae</taxon>
        <taxon>Glomus</taxon>
    </lineage>
</organism>
<keyword evidence="1" id="KW-0472">Membrane</keyword>
<name>A0A397SMY8_9GLOM</name>
<evidence type="ECO:0000256" key="1">
    <source>
        <dbReference type="SAM" id="Phobius"/>
    </source>
</evidence>
<keyword evidence="1" id="KW-1133">Transmembrane helix</keyword>
<keyword evidence="3" id="KW-1185">Reference proteome</keyword>
<sequence>MYIEMKNGREASEIYNTINKEGRTRILFHLPFNASLRIILICTDIIIATTITICKTFSFQLRYSYSLKRLVYFFMIDYRHVLIIIRIVAKIFCCTHSIRLKI</sequence>
<keyword evidence="1" id="KW-0812">Transmembrane</keyword>
<comment type="caution">
    <text evidence="2">The sequence shown here is derived from an EMBL/GenBank/DDBJ whole genome shotgun (WGS) entry which is preliminary data.</text>
</comment>
<dbReference type="EMBL" id="QKYT01000528">
    <property type="protein sequence ID" value="RIA83974.1"/>
    <property type="molecule type" value="Genomic_DNA"/>
</dbReference>
<accession>A0A397SMY8</accession>
<feature type="transmembrane region" description="Helical" evidence="1">
    <location>
        <begin position="38"/>
        <end position="58"/>
    </location>
</feature>